<accession>A0ABT3GTT5</accession>
<reference evidence="1 2" key="1">
    <citation type="submission" date="2022-10" db="EMBL/GenBank/DDBJ databases">
        <title>Pararhodobacter sp. nov., isolated from marine algae.</title>
        <authorList>
            <person name="Choi B.J."/>
            <person name="Kim J.M."/>
            <person name="Lee J.K."/>
            <person name="Choi D.G."/>
            <person name="Jeon C.O."/>
        </authorList>
    </citation>
    <scope>NUCLEOTIDE SEQUENCE [LARGE SCALE GENOMIC DNA]</scope>
    <source>
        <strain evidence="1 2">ZQ420</strain>
    </source>
</reference>
<organism evidence="1 2">
    <name type="scientific">Pararhodobacter zhoushanensis</name>
    <dbReference type="NCBI Taxonomy" id="2479545"/>
    <lineage>
        <taxon>Bacteria</taxon>
        <taxon>Pseudomonadati</taxon>
        <taxon>Pseudomonadota</taxon>
        <taxon>Alphaproteobacteria</taxon>
        <taxon>Rhodobacterales</taxon>
        <taxon>Paracoccaceae</taxon>
        <taxon>Pararhodobacter</taxon>
    </lineage>
</organism>
<dbReference type="EMBL" id="JAPDFL010000001">
    <property type="protein sequence ID" value="MCW1930942.1"/>
    <property type="molecule type" value="Genomic_DNA"/>
</dbReference>
<dbReference type="Proteomes" id="UP001208938">
    <property type="component" value="Unassembled WGS sequence"/>
</dbReference>
<evidence type="ECO:0000313" key="2">
    <source>
        <dbReference type="Proteomes" id="UP001208938"/>
    </source>
</evidence>
<name>A0ABT3GTT5_9RHOB</name>
<evidence type="ECO:0000313" key="1">
    <source>
        <dbReference type="EMBL" id="MCW1930942.1"/>
    </source>
</evidence>
<comment type="caution">
    <text evidence="1">The sequence shown here is derived from an EMBL/GenBank/DDBJ whole genome shotgun (WGS) entry which is preliminary data.</text>
</comment>
<protein>
    <submittedName>
        <fullName evidence="1">Uncharacterized protein</fullName>
    </submittedName>
</protein>
<gene>
    <name evidence="1" type="ORF">OKW52_01305</name>
</gene>
<keyword evidence="2" id="KW-1185">Reference proteome</keyword>
<dbReference type="RefSeq" id="WP_264504106.1">
    <property type="nucleotide sequence ID" value="NZ_JAPDFL010000001.1"/>
</dbReference>
<sequence>MPATRTALPRPAAPAKRLTCLDCPDCTGPCWSRFELAFLPESVLHPRTPRA</sequence>
<proteinExistence type="predicted"/>